<dbReference type="SUPFAM" id="SSF51197">
    <property type="entry name" value="Clavaminate synthase-like"/>
    <property type="match status" value="1"/>
</dbReference>
<evidence type="ECO:0000256" key="1">
    <source>
        <dbReference type="ARBA" id="ARBA00004123"/>
    </source>
</evidence>
<dbReference type="PROSITE" id="PS51471">
    <property type="entry name" value="FE2OG_OXY"/>
    <property type="match status" value="1"/>
</dbReference>
<keyword evidence="7" id="KW-0539">Nucleus</keyword>
<feature type="domain" description="Fe2OG dioxygenase" evidence="10">
    <location>
        <begin position="98"/>
        <end position="281"/>
    </location>
</feature>
<dbReference type="Proteomes" id="UP000250266">
    <property type="component" value="Unassembled WGS sequence"/>
</dbReference>
<accession>A0A8E2E542</accession>
<keyword evidence="3 8" id="KW-0479">Metal-binding</keyword>
<protein>
    <recommendedName>
        <fullName evidence="10">Fe2OG dioxygenase domain-containing protein</fullName>
    </recommendedName>
</protein>
<gene>
    <name evidence="11" type="ORF">K432DRAFT_418544</name>
</gene>
<evidence type="ECO:0000256" key="3">
    <source>
        <dbReference type="ARBA" id="ARBA00022723"/>
    </source>
</evidence>
<dbReference type="GO" id="GO:0046872">
    <property type="term" value="F:metal ion binding"/>
    <property type="evidence" value="ECO:0007669"/>
    <property type="project" value="UniProtKB-KW"/>
</dbReference>
<dbReference type="Gene3D" id="2.60.120.590">
    <property type="entry name" value="Alpha-ketoglutarate-dependent dioxygenase AlkB-like"/>
    <property type="match status" value="1"/>
</dbReference>
<evidence type="ECO:0000259" key="10">
    <source>
        <dbReference type="PROSITE" id="PS51471"/>
    </source>
</evidence>
<dbReference type="PANTHER" id="PTHR46030:SF1">
    <property type="entry name" value="ALPHA-KETOGLUTARATE-DEPENDENT DIOXYGENASE ALKB HOMOLOG 6"/>
    <property type="match status" value="1"/>
</dbReference>
<sequence length="297" mass="31426">MATPDPASDLLEPFRISSLPPAFYYIPNFITPEEEASILQKIPPSRWHPLSHRRLQAHPTTLTKSNTLLASPLPSYLTSPIIPRFAALRVFDQTPHKAPNHVLINEYRKGEGIMAHEDGGAYAEVVATVSLGGTVCLEISSKPGTAESGPDCCARGSAAAIASSALSALPSDPSDPAPDLAAKASTEGFAEDGNSPPENLDPPAPLHLPSRILQEPRSLLLTTSLAYSSLLHGIPAVEADTDLCAATVSNWDLLGDSGVFEKAGGRNERGTRVSLTYRDVLRVSGAAGRVLGGLRRV</sequence>
<evidence type="ECO:0000256" key="5">
    <source>
        <dbReference type="ARBA" id="ARBA00023002"/>
    </source>
</evidence>
<evidence type="ECO:0000256" key="2">
    <source>
        <dbReference type="ARBA" id="ARBA00007879"/>
    </source>
</evidence>
<dbReference type="InterPro" id="IPR032862">
    <property type="entry name" value="ALKBH6"/>
</dbReference>
<feature type="region of interest" description="Disordered" evidence="9">
    <location>
        <begin position="167"/>
        <end position="209"/>
    </location>
</feature>
<dbReference type="GO" id="GO:0005634">
    <property type="term" value="C:nucleus"/>
    <property type="evidence" value="ECO:0007669"/>
    <property type="project" value="UniProtKB-SubCell"/>
</dbReference>
<organism evidence="11 12">
    <name type="scientific">Lepidopterella palustris CBS 459.81</name>
    <dbReference type="NCBI Taxonomy" id="1314670"/>
    <lineage>
        <taxon>Eukaryota</taxon>
        <taxon>Fungi</taxon>
        <taxon>Dikarya</taxon>
        <taxon>Ascomycota</taxon>
        <taxon>Pezizomycotina</taxon>
        <taxon>Dothideomycetes</taxon>
        <taxon>Pleosporomycetidae</taxon>
        <taxon>Mytilinidiales</taxon>
        <taxon>Argynnaceae</taxon>
        <taxon>Lepidopterella</taxon>
    </lineage>
</organism>
<keyword evidence="4" id="KW-0223">Dioxygenase</keyword>
<evidence type="ECO:0000313" key="11">
    <source>
        <dbReference type="EMBL" id="OCK77575.1"/>
    </source>
</evidence>
<dbReference type="PANTHER" id="PTHR46030">
    <property type="entry name" value="ALPHA-KETOGLUTARATE-DEPENDENT DIOXYGENASE ALKB HOMOLOG 6"/>
    <property type="match status" value="1"/>
</dbReference>
<dbReference type="InterPro" id="IPR005123">
    <property type="entry name" value="Oxoglu/Fe-dep_dioxygenase_dom"/>
</dbReference>
<evidence type="ECO:0000256" key="6">
    <source>
        <dbReference type="ARBA" id="ARBA00023004"/>
    </source>
</evidence>
<comment type="subcellular location">
    <subcellularLocation>
        <location evidence="1">Nucleus</location>
    </subcellularLocation>
</comment>
<dbReference type="InterPro" id="IPR037151">
    <property type="entry name" value="AlkB-like_sf"/>
</dbReference>
<evidence type="ECO:0000256" key="7">
    <source>
        <dbReference type="ARBA" id="ARBA00023242"/>
    </source>
</evidence>
<keyword evidence="6 8" id="KW-0408">Iron</keyword>
<evidence type="ECO:0000256" key="9">
    <source>
        <dbReference type="SAM" id="MobiDB-lite"/>
    </source>
</evidence>
<keyword evidence="12" id="KW-1185">Reference proteome</keyword>
<dbReference type="OrthoDB" id="412814at2759"/>
<dbReference type="EMBL" id="KV745117">
    <property type="protein sequence ID" value="OCK77575.1"/>
    <property type="molecule type" value="Genomic_DNA"/>
</dbReference>
<dbReference type="GO" id="GO:0051213">
    <property type="term" value="F:dioxygenase activity"/>
    <property type="evidence" value="ECO:0007669"/>
    <property type="project" value="UniProtKB-KW"/>
</dbReference>
<reference evidence="11 12" key="1">
    <citation type="journal article" date="2016" name="Nat. Commun.">
        <title>Ectomycorrhizal ecology is imprinted in the genome of the dominant symbiotic fungus Cenococcum geophilum.</title>
        <authorList>
            <consortium name="DOE Joint Genome Institute"/>
            <person name="Peter M."/>
            <person name="Kohler A."/>
            <person name="Ohm R.A."/>
            <person name="Kuo A."/>
            <person name="Krutzmann J."/>
            <person name="Morin E."/>
            <person name="Arend M."/>
            <person name="Barry K.W."/>
            <person name="Binder M."/>
            <person name="Choi C."/>
            <person name="Clum A."/>
            <person name="Copeland A."/>
            <person name="Grisel N."/>
            <person name="Haridas S."/>
            <person name="Kipfer T."/>
            <person name="LaButti K."/>
            <person name="Lindquist E."/>
            <person name="Lipzen A."/>
            <person name="Maire R."/>
            <person name="Meier B."/>
            <person name="Mihaltcheva S."/>
            <person name="Molinier V."/>
            <person name="Murat C."/>
            <person name="Poggeler S."/>
            <person name="Quandt C.A."/>
            <person name="Sperisen C."/>
            <person name="Tritt A."/>
            <person name="Tisserant E."/>
            <person name="Crous P.W."/>
            <person name="Henrissat B."/>
            <person name="Nehls U."/>
            <person name="Egli S."/>
            <person name="Spatafora J.W."/>
            <person name="Grigoriev I.V."/>
            <person name="Martin F.M."/>
        </authorList>
    </citation>
    <scope>NUCLEOTIDE SEQUENCE [LARGE SCALE GENOMIC DNA]</scope>
    <source>
        <strain evidence="11 12">CBS 459.81</strain>
    </source>
</reference>
<dbReference type="AlphaFoldDB" id="A0A8E2E542"/>
<feature type="compositionally biased region" description="Low complexity" evidence="9">
    <location>
        <begin position="167"/>
        <end position="185"/>
    </location>
</feature>
<name>A0A8E2E542_9PEZI</name>
<evidence type="ECO:0000256" key="4">
    <source>
        <dbReference type="ARBA" id="ARBA00022964"/>
    </source>
</evidence>
<comment type="similarity">
    <text evidence="2">Belongs to the alkB family.</text>
</comment>
<comment type="similarity">
    <text evidence="8">Belongs to the iron/ascorbate-dependent oxidoreductase family.</text>
</comment>
<evidence type="ECO:0000256" key="8">
    <source>
        <dbReference type="RuleBase" id="RU003682"/>
    </source>
</evidence>
<proteinExistence type="inferred from homology"/>
<keyword evidence="5 8" id="KW-0560">Oxidoreductase</keyword>
<evidence type="ECO:0000313" key="12">
    <source>
        <dbReference type="Proteomes" id="UP000250266"/>
    </source>
</evidence>